<dbReference type="GO" id="GO:0004521">
    <property type="term" value="F:RNA endonuclease activity"/>
    <property type="evidence" value="ECO:0007669"/>
    <property type="project" value="TreeGrafter"/>
</dbReference>
<dbReference type="SUPFAM" id="SSF56281">
    <property type="entry name" value="Metallo-hydrolase/oxidoreductase"/>
    <property type="match status" value="1"/>
</dbReference>
<dbReference type="EMBL" id="JACBKZ010000011">
    <property type="protein sequence ID" value="KAF5939301.1"/>
    <property type="molecule type" value="Genomic_DNA"/>
</dbReference>
<dbReference type="Proteomes" id="UP000593564">
    <property type="component" value="Unassembled WGS sequence"/>
</dbReference>
<keyword evidence="2" id="KW-1185">Reference proteome</keyword>
<evidence type="ECO:0000313" key="2">
    <source>
        <dbReference type="Proteomes" id="UP000593564"/>
    </source>
</evidence>
<name>A0A7J7GHB9_CAMSI</name>
<comment type="caution">
    <text evidence="1">The sequence shown here is derived from an EMBL/GenBank/DDBJ whole genome shotgun (WGS) entry which is preliminary data.</text>
</comment>
<dbReference type="AlphaFoldDB" id="A0A7J7GHB9"/>
<evidence type="ECO:0000313" key="1">
    <source>
        <dbReference type="EMBL" id="KAF5939301.1"/>
    </source>
</evidence>
<reference evidence="2" key="1">
    <citation type="journal article" date="2020" name="Nat. Commun.">
        <title>Genome assembly of wild tea tree DASZ reveals pedigree and selection history of tea varieties.</title>
        <authorList>
            <person name="Zhang W."/>
            <person name="Zhang Y."/>
            <person name="Qiu H."/>
            <person name="Guo Y."/>
            <person name="Wan H."/>
            <person name="Zhang X."/>
            <person name="Scossa F."/>
            <person name="Alseekh S."/>
            <person name="Zhang Q."/>
            <person name="Wang P."/>
            <person name="Xu L."/>
            <person name="Schmidt M.H."/>
            <person name="Jia X."/>
            <person name="Li D."/>
            <person name="Zhu A."/>
            <person name="Guo F."/>
            <person name="Chen W."/>
            <person name="Ni D."/>
            <person name="Usadel B."/>
            <person name="Fernie A.R."/>
            <person name="Wen W."/>
        </authorList>
    </citation>
    <scope>NUCLEOTIDE SEQUENCE [LARGE SCALE GENOMIC DNA]</scope>
    <source>
        <strain evidence="2">cv. G240</strain>
    </source>
</reference>
<dbReference type="PANTHER" id="PTHR11203:SF37">
    <property type="entry name" value="INTEGRATOR COMPLEX SUBUNIT 11"/>
    <property type="match status" value="1"/>
</dbReference>
<dbReference type="GO" id="GO:0005634">
    <property type="term" value="C:nucleus"/>
    <property type="evidence" value="ECO:0007669"/>
    <property type="project" value="TreeGrafter"/>
</dbReference>
<dbReference type="InterPro" id="IPR036866">
    <property type="entry name" value="RibonucZ/Hydroxyglut_hydro"/>
</dbReference>
<reference evidence="1 2" key="2">
    <citation type="submission" date="2020-07" db="EMBL/GenBank/DDBJ databases">
        <title>Genome assembly of wild tea tree DASZ reveals pedigree and selection history of tea varieties.</title>
        <authorList>
            <person name="Zhang W."/>
        </authorList>
    </citation>
    <scope>NUCLEOTIDE SEQUENCE [LARGE SCALE GENOMIC DNA]</scope>
    <source>
        <strain evidence="2">cv. G240</strain>
        <tissue evidence="1">Leaf</tissue>
    </source>
</reference>
<proteinExistence type="predicted"/>
<dbReference type="PANTHER" id="PTHR11203">
    <property type="entry name" value="CLEAVAGE AND POLYADENYLATION SPECIFICITY FACTOR FAMILY MEMBER"/>
    <property type="match status" value="1"/>
</dbReference>
<accession>A0A7J7GHB9</accession>
<sequence length="164" mass="18055">MRRLIPLNCLPLESGRALFALILRLRNTFGSGPGPRNYSKPDLAPLKKKEKRKRDKYEILNWAFRNLGDTSRNMCTVAYLGTLDGTRVLSTYATTVRDSKYAREREFLKAVHKCVASGGKVLIPTFALGRAQGGGSCSLLECDLRRLGKIGVSNCACCGLLGET</sequence>
<dbReference type="Gene3D" id="3.40.50.10890">
    <property type="match status" value="1"/>
</dbReference>
<dbReference type="InterPro" id="IPR050698">
    <property type="entry name" value="MBL"/>
</dbReference>
<protein>
    <submittedName>
        <fullName evidence="1">Uncharacterized protein</fullName>
    </submittedName>
</protein>
<organism evidence="1 2">
    <name type="scientific">Camellia sinensis</name>
    <name type="common">Tea plant</name>
    <name type="synonym">Thea sinensis</name>
    <dbReference type="NCBI Taxonomy" id="4442"/>
    <lineage>
        <taxon>Eukaryota</taxon>
        <taxon>Viridiplantae</taxon>
        <taxon>Streptophyta</taxon>
        <taxon>Embryophyta</taxon>
        <taxon>Tracheophyta</taxon>
        <taxon>Spermatophyta</taxon>
        <taxon>Magnoliopsida</taxon>
        <taxon>eudicotyledons</taxon>
        <taxon>Gunneridae</taxon>
        <taxon>Pentapetalae</taxon>
        <taxon>asterids</taxon>
        <taxon>Ericales</taxon>
        <taxon>Theaceae</taxon>
        <taxon>Camellia</taxon>
    </lineage>
</organism>
<gene>
    <name evidence="1" type="ORF">HYC85_023560</name>
</gene>
<dbReference type="GO" id="GO:0016180">
    <property type="term" value="P:snRNA processing"/>
    <property type="evidence" value="ECO:0007669"/>
    <property type="project" value="TreeGrafter"/>
</dbReference>